<evidence type="ECO:0000313" key="2">
    <source>
        <dbReference type="Proteomes" id="UP000300879"/>
    </source>
</evidence>
<name>A0A4P8XL57_9BACL</name>
<sequence>MRISVEPERLRSLSRQLLHSGSQFAGMSNQLGEAMNSLVWETSLKAAVMDEWHLAQRLGMQVGSLLERLGQELAGKADLFQETDHQYNSVLNHALVGGVSPVSLFAASRQEMSRSILAPAGSSPDISNPSSVVQAVGMATAEGKESAKQAALSGQGWTFADPSRLAPAN</sequence>
<keyword evidence="2" id="KW-1185">Reference proteome</keyword>
<dbReference type="Proteomes" id="UP000300879">
    <property type="component" value="Chromosome"/>
</dbReference>
<gene>
    <name evidence="1" type="ORF">E6C60_2391</name>
</gene>
<dbReference type="OrthoDB" id="2589860at2"/>
<evidence type="ECO:0008006" key="3">
    <source>
        <dbReference type="Google" id="ProtNLM"/>
    </source>
</evidence>
<protein>
    <recommendedName>
        <fullName evidence="3">WXG100 family type VII secretion target</fullName>
    </recommendedName>
</protein>
<proteinExistence type="predicted"/>
<dbReference type="KEGG" id="palo:E6C60_2391"/>
<organism evidence="1 2">
    <name type="scientific">Paenibacillus algicola</name>
    <dbReference type="NCBI Taxonomy" id="2565926"/>
    <lineage>
        <taxon>Bacteria</taxon>
        <taxon>Bacillati</taxon>
        <taxon>Bacillota</taxon>
        <taxon>Bacilli</taxon>
        <taxon>Bacillales</taxon>
        <taxon>Paenibacillaceae</taxon>
        <taxon>Paenibacillus</taxon>
    </lineage>
</organism>
<dbReference type="AlphaFoldDB" id="A0A4P8XL57"/>
<dbReference type="EMBL" id="CP040396">
    <property type="protein sequence ID" value="QCT03103.1"/>
    <property type="molecule type" value="Genomic_DNA"/>
</dbReference>
<evidence type="ECO:0000313" key="1">
    <source>
        <dbReference type="EMBL" id="QCT03103.1"/>
    </source>
</evidence>
<accession>A0A4P8XL57</accession>
<dbReference type="Gene3D" id="1.10.287.850">
    <property type="entry name" value="HP0062-like domain"/>
    <property type="match status" value="1"/>
</dbReference>
<dbReference type="RefSeq" id="WP_138226024.1">
    <property type="nucleotide sequence ID" value="NZ_CP040396.1"/>
</dbReference>
<reference evidence="1 2" key="1">
    <citation type="submission" date="2019-05" db="EMBL/GenBank/DDBJ databases">
        <authorList>
            <person name="Chen C."/>
        </authorList>
    </citation>
    <scope>NUCLEOTIDE SEQUENCE [LARGE SCALE GENOMIC DNA]</scope>
    <source>
        <strain evidence="1 2">HB172198</strain>
    </source>
</reference>